<feature type="signal peptide" evidence="1">
    <location>
        <begin position="1"/>
        <end position="22"/>
    </location>
</feature>
<evidence type="ECO:0000313" key="3">
    <source>
        <dbReference type="Proteomes" id="UP000292958"/>
    </source>
</evidence>
<dbReference type="AlphaFoldDB" id="A0A4V2G1F8"/>
<sequence>MIRSSIIALGTALAVSSGLSQTATTTPQPLVENLAENTPRVLPELHLSPATAPAALVTAFPGSGLNALIKTPVTPHLAFNPVSKVEVRDVHLRPLFTTAIHVPQHVSSLAVGAPTLFEVEHKDSEPDLVFVKPSTHQAAESNLLIALVGGETISLRLISSGDGGSPDPVDFVVDYRRPKSLFESAGIADVGAPTEASTQHLTVKNAMGARPAIQPMDADTAVGMQGAVGAPHWMTAPELAKLIKANALAPNNIAIAVGDVRQEGETMTVSFSVLNISDHWITVMPPQIELTNPLISKKEAKKKGNFAQPIVSSDYRLDNPKLSPGARSDGSITFPKPDSKLTKESLLLHIATSASIDTPVYYPLPFVAPSSAELIEQKDNDNARN</sequence>
<comment type="caution">
    <text evidence="2">The sequence shown here is derived from an EMBL/GenBank/DDBJ whole genome shotgun (WGS) entry which is preliminary data.</text>
</comment>
<dbReference type="Proteomes" id="UP000292958">
    <property type="component" value="Unassembled WGS sequence"/>
</dbReference>
<dbReference type="EMBL" id="SHKW01000008">
    <property type="protein sequence ID" value="RZU29036.1"/>
    <property type="molecule type" value="Genomic_DNA"/>
</dbReference>
<protein>
    <submittedName>
        <fullName evidence="2">Uncharacterized protein</fullName>
    </submittedName>
</protein>
<evidence type="ECO:0000313" key="2">
    <source>
        <dbReference type="EMBL" id="RZU29036.1"/>
    </source>
</evidence>
<feature type="chain" id="PRO_5021002139" evidence="1">
    <location>
        <begin position="23"/>
        <end position="385"/>
    </location>
</feature>
<reference evidence="2 3" key="1">
    <citation type="submission" date="2019-02" db="EMBL/GenBank/DDBJ databases">
        <title>Genomic Encyclopedia of Archaeal and Bacterial Type Strains, Phase II (KMG-II): from individual species to whole genera.</title>
        <authorList>
            <person name="Goeker M."/>
        </authorList>
    </citation>
    <scope>NUCLEOTIDE SEQUENCE [LARGE SCALE GENOMIC DNA]</scope>
    <source>
        <strain evidence="2 3">DSM 18101</strain>
    </source>
</reference>
<organism evidence="2 3">
    <name type="scientific">Edaphobacter modestus</name>
    <dbReference type="NCBI Taxonomy" id="388466"/>
    <lineage>
        <taxon>Bacteria</taxon>
        <taxon>Pseudomonadati</taxon>
        <taxon>Acidobacteriota</taxon>
        <taxon>Terriglobia</taxon>
        <taxon>Terriglobales</taxon>
        <taxon>Acidobacteriaceae</taxon>
        <taxon>Edaphobacter</taxon>
    </lineage>
</organism>
<proteinExistence type="predicted"/>
<keyword evidence="1" id="KW-0732">Signal</keyword>
<keyword evidence="3" id="KW-1185">Reference proteome</keyword>
<accession>A0A4V2G1F8</accession>
<gene>
    <name evidence="2" type="ORF">BDD14_6630</name>
</gene>
<name>A0A4V2G1F8_9BACT</name>
<evidence type="ECO:0000256" key="1">
    <source>
        <dbReference type="SAM" id="SignalP"/>
    </source>
</evidence>